<dbReference type="Proteomes" id="UP001278500">
    <property type="component" value="Unassembled WGS sequence"/>
</dbReference>
<gene>
    <name evidence="2" type="ORF">B0H65DRAFT_468477</name>
</gene>
<reference evidence="2" key="2">
    <citation type="submission" date="2023-06" db="EMBL/GenBank/DDBJ databases">
        <authorList>
            <consortium name="Lawrence Berkeley National Laboratory"/>
            <person name="Haridas S."/>
            <person name="Hensen N."/>
            <person name="Bonometti L."/>
            <person name="Westerberg I."/>
            <person name="Brannstrom I.O."/>
            <person name="Guillou S."/>
            <person name="Cros-Aarteil S."/>
            <person name="Calhoun S."/>
            <person name="Kuo A."/>
            <person name="Mondo S."/>
            <person name="Pangilinan J."/>
            <person name="Riley R."/>
            <person name="Labutti K."/>
            <person name="Andreopoulos B."/>
            <person name="Lipzen A."/>
            <person name="Chen C."/>
            <person name="Yanf M."/>
            <person name="Daum C."/>
            <person name="Ng V."/>
            <person name="Clum A."/>
            <person name="Steindorff A."/>
            <person name="Ohm R."/>
            <person name="Martin F."/>
            <person name="Silar P."/>
            <person name="Natvig D."/>
            <person name="Lalanne C."/>
            <person name="Gautier V."/>
            <person name="Ament-Velasquez S.L."/>
            <person name="Kruys A."/>
            <person name="Hutchinson M.I."/>
            <person name="Powell A.J."/>
            <person name="Barry K."/>
            <person name="Miller A.N."/>
            <person name="Grigoriev I.V."/>
            <person name="Debuchy R."/>
            <person name="Gladieux P."/>
            <person name="Thoren M.H."/>
            <person name="Johannesson H."/>
        </authorList>
    </citation>
    <scope>NUCLEOTIDE SEQUENCE</scope>
    <source>
        <strain evidence="2">CBS 560.94</strain>
    </source>
</reference>
<feature type="transmembrane region" description="Helical" evidence="1">
    <location>
        <begin position="6"/>
        <end position="30"/>
    </location>
</feature>
<dbReference type="RefSeq" id="XP_062680308.1">
    <property type="nucleotide sequence ID" value="XM_062826962.1"/>
</dbReference>
<dbReference type="EMBL" id="JAUEPP010000005">
    <property type="protein sequence ID" value="KAK3342515.1"/>
    <property type="molecule type" value="Genomic_DNA"/>
</dbReference>
<name>A0AAE0JCU8_9PEZI</name>
<keyword evidence="3" id="KW-1185">Reference proteome</keyword>
<proteinExistence type="predicted"/>
<protein>
    <submittedName>
        <fullName evidence="2">Uncharacterized protein</fullName>
    </submittedName>
</protein>
<evidence type="ECO:0000313" key="2">
    <source>
        <dbReference type="EMBL" id="KAK3342515.1"/>
    </source>
</evidence>
<comment type="caution">
    <text evidence="2">The sequence shown here is derived from an EMBL/GenBank/DDBJ whole genome shotgun (WGS) entry which is preliminary data.</text>
</comment>
<keyword evidence="1" id="KW-0472">Membrane</keyword>
<evidence type="ECO:0000256" key="1">
    <source>
        <dbReference type="SAM" id="Phobius"/>
    </source>
</evidence>
<sequence>MVIWCHALWLLLTFLLRFYFLCMLAVLVALDVNYHGSLPLAGHHHVHVHVHVDRKPSIDLSIHSLWTCAPPFHPSCYFTWFPSQC</sequence>
<evidence type="ECO:0000313" key="3">
    <source>
        <dbReference type="Proteomes" id="UP001278500"/>
    </source>
</evidence>
<dbReference type="AlphaFoldDB" id="A0AAE0JCU8"/>
<keyword evidence="1" id="KW-1133">Transmembrane helix</keyword>
<accession>A0AAE0JCU8</accession>
<organism evidence="2 3">
    <name type="scientific">Neurospora tetraspora</name>
    <dbReference type="NCBI Taxonomy" id="94610"/>
    <lineage>
        <taxon>Eukaryota</taxon>
        <taxon>Fungi</taxon>
        <taxon>Dikarya</taxon>
        <taxon>Ascomycota</taxon>
        <taxon>Pezizomycotina</taxon>
        <taxon>Sordariomycetes</taxon>
        <taxon>Sordariomycetidae</taxon>
        <taxon>Sordariales</taxon>
        <taxon>Sordariaceae</taxon>
        <taxon>Neurospora</taxon>
    </lineage>
</organism>
<reference evidence="2" key="1">
    <citation type="journal article" date="2023" name="Mol. Phylogenet. Evol.">
        <title>Genome-scale phylogeny and comparative genomics of the fungal order Sordariales.</title>
        <authorList>
            <person name="Hensen N."/>
            <person name="Bonometti L."/>
            <person name="Westerberg I."/>
            <person name="Brannstrom I.O."/>
            <person name="Guillou S."/>
            <person name="Cros-Aarteil S."/>
            <person name="Calhoun S."/>
            <person name="Haridas S."/>
            <person name="Kuo A."/>
            <person name="Mondo S."/>
            <person name="Pangilinan J."/>
            <person name="Riley R."/>
            <person name="LaButti K."/>
            <person name="Andreopoulos B."/>
            <person name="Lipzen A."/>
            <person name="Chen C."/>
            <person name="Yan M."/>
            <person name="Daum C."/>
            <person name="Ng V."/>
            <person name="Clum A."/>
            <person name="Steindorff A."/>
            <person name="Ohm R.A."/>
            <person name="Martin F."/>
            <person name="Silar P."/>
            <person name="Natvig D.O."/>
            <person name="Lalanne C."/>
            <person name="Gautier V."/>
            <person name="Ament-Velasquez S.L."/>
            <person name="Kruys A."/>
            <person name="Hutchinson M.I."/>
            <person name="Powell A.J."/>
            <person name="Barry K."/>
            <person name="Miller A.N."/>
            <person name="Grigoriev I.V."/>
            <person name="Debuchy R."/>
            <person name="Gladieux P."/>
            <person name="Hiltunen Thoren M."/>
            <person name="Johannesson H."/>
        </authorList>
    </citation>
    <scope>NUCLEOTIDE SEQUENCE</scope>
    <source>
        <strain evidence="2">CBS 560.94</strain>
    </source>
</reference>
<dbReference type="GeneID" id="87864116"/>
<keyword evidence="1" id="KW-0812">Transmembrane</keyword>